<dbReference type="AlphaFoldDB" id="A0A9D1S8D9"/>
<dbReference type="InterPro" id="IPR036866">
    <property type="entry name" value="RibonucZ/Hydroxyglut_hydro"/>
</dbReference>
<dbReference type="Proteomes" id="UP000824118">
    <property type="component" value="Unassembled WGS sequence"/>
</dbReference>
<protein>
    <submittedName>
        <fullName evidence="6">MBL fold metallo-hydrolase</fullName>
    </submittedName>
</protein>
<keyword evidence="4" id="KW-0862">Zinc</keyword>
<feature type="domain" description="Metallo-beta-lactamase" evidence="5">
    <location>
        <begin position="13"/>
        <end position="192"/>
    </location>
</feature>
<dbReference type="EMBL" id="DVNG01000104">
    <property type="protein sequence ID" value="HIU50736.1"/>
    <property type="molecule type" value="Genomic_DNA"/>
</dbReference>
<dbReference type="SUPFAM" id="SSF56281">
    <property type="entry name" value="Metallo-hydrolase/oxidoreductase"/>
    <property type="match status" value="1"/>
</dbReference>
<proteinExistence type="predicted"/>
<dbReference type="GO" id="GO:0046872">
    <property type="term" value="F:metal ion binding"/>
    <property type="evidence" value="ECO:0007669"/>
    <property type="project" value="UniProtKB-KW"/>
</dbReference>
<evidence type="ECO:0000259" key="5">
    <source>
        <dbReference type="SMART" id="SM00849"/>
    </source>
</evidence>
<evidence type="ECO:0000256" key="1">
    <source>
        <dbReference type="ARBA" id="ARBA00001947"/>
    </source>
</evidence>
<organism evidence="6 7">
    <name type="scientific">Candidatus Limousia pullorum</name>
    <dbReference type="NCBI Taxonomy" id="2840860"/>
    <lineage>
        <taxon>Bacteria</taxon>
        <taxon>Bacillati</taxon>
        <taxon>Bacillota</taxon>
        <taxon>Clostridia</taxon>
        <taxon>Eubacteriales</taxon>
        <taxon>Oscillospiraceae</taxon>
        <taxon>Oscillospiraceae incertae sedis</taxon>
        <taxon>Candidatus Limousia</taxon>
    </lineage>
</organism>
<sequence length="209" mass="23025">MIDVKAFTLGDLATNCYLLEETISGEMAVVDPATDEIIDILKSLKCDFSKIKYIFLTHAHFDHIYGTAPLKELTNAEIVISRVEKPSLGDNDINLSSSFLPPKGMEKIVPDMLVDDGSIIKLGNTDIKIMLTPGHTAGSICLLFEDNLISGDTLFCESVGRTDLPTGDMNMLLKSLGKIKAIDGNCRVYPGHGRPTTLDHERKYNIYMD</sequence>
<dbReference type="InterPro" id="IPR051453">
    <property type="entry name" value="MBL_Glyoxalase_II"/>
</dbReference>
<name>A0A9D1S8D9_9FIRM</name>
<evidence type="ECO:0000256" key="2">
    <source>
        <dbReference type="ARBA" id="ARBA00022723"/>
    </source>
</evidence>
<evidence type="ECO:0000256" key="4">
    <source>
        <dbReference type="ARBA" id="ARBA00022833"/>
    </source>
</evidence>
<keyword evidence="3" id="KW-0378">Hydrolase</keyword>
<dbReference type="CDD" id="cd06262">
    <property type="entry name" value="metallo-hydrolase-like_MBL-fold"/>
    <property type="match status" value="1"/>
</dbReference>
<dbReference type="Pfam" id="PF00753">
    <property type="entry name" value="Lactamase_B"/>
    <property type="match status" value="1"/>
</dbReference>
<dbReference type="PANTHER" id="PTHR46233:SF3">
    <property type="entry name" value="HYDROXYACYLGLUTATHIONE HYDROLASE GLOC"/>
    <property type="match status" value="1"/>
</dbReference>
<evidence type="ECO:0000313" key="7">
    <source>
        <dbReference type="Proteomes" id="UP000824118"/>
    </source>
</evidence>
<dbReference type="InterPro" id="IPR001279">
    <property type="entry name" value="Metallo-B-lactamas"/>
</dbReference>
<dbReference type="PANTHER" id="PTHR46233">
    <property type="entry name" value="HYDROXYACYLGLUTATHIONE HYDROLASE GLOC"/>
    <property type="match status" value="1"/>
</dbReference>
<dbReference type="GO" id="GO:0016787">
    <property type="term" value="F:hydrolase activity"/>
    <property type="evidence" value="ECO:0007669"/>
    <property type="project" value="UniProtKB-KW"/>
</dbReference>
<gene>
    <name evidence="6" type="ORF">IAD22_06965</name>
</gene>
<reference evidence="6" key="2">
    <citation type="journal article" date="2021" name="PeerJ">
        <title>Extensive microbial diversity within the chicken gut microbiome revealed by metagenomics and culture.</title>
        <authorList>
            <person name="Gilroy R."/>
            <person name="Ravi A."/>
            <person name="Getino M."/>
            <person name="Pursley I."/>
            <person name="Horton D.L."/>
            <person name="Alikhan N.F."/>
            <person name="Baker D."/>
            <person name="Gharbi K."/>
            <person name="Hall N."/>
            <person name="Watson M."/>
            <person name="Adriaenssens E.M."/>
            <person name="Foster-Nyarko E."/>
            <person name="Jarju S."/>
            <person name="Secka A."/>
            <person name="Antonio M."/>
            <person name="Oren A."/>
            <person name="Chaudhuri R.R."/>
            <person name="La Ragione R."/>
            <person name="Hildebrand F."/>
            <person name="Pallen M.J."/>
        </authorList>
    </citation>
    <scope>NUCLEOTIDE SEQUENCE</scope>
    <source>
        <strain evidence="6">ChiGjej1B1-1684</strain>
    </source>
</reference>
<accession>A0A9D1S8D9</accession>
<comment type="cofactor">
    <cofactor evidence="1">
        <name>Zn(2+)</name>
        <dbReference type="ChEBI" id="CHEBI:29105"/>
    </cofactor>
</comment>
<dbReference type="Gene3D" id="3.60.15.10">
    <property type="entry name" value="Ribonuclease Z/Hydroxyacylglutathione hydrolase-like"/>
    <property type="match status" value="1"/>
</dbReference>
<comment type="caution">
    <text evidence="6">The sequence shown here is derived from an EMBL/GenBank/DDBJ whole genome shotgun (WGS) entry which is preliminary data.</text>
</comment>
<reference evidence="6" key="1">
    <citation type="submission" date="2020-10" db="EMBL/GenBank/DDBJ databases">
        <authorList>
            <person name="Gilroy R."/>
        </authorList>
    </citation>
    <scope>NUCLEOTIDE SEQUENCE</scope>
    <source>
        <strain evidence="6">ChiGjej1B1-1684</strain>
    </source>
</reference>
<dbReference type="SMART" id="SM00849">
    <property type="entry name" value="Lactamase_B"/>
    <property type="match status" value="1"/>
</dbReference>
<keyword evidence="2" id="KW-0479">Metal-binding</keyword>
<evidence type="ECO:0000256" key="3">
    <source>
        <dbReference type="ARBA" id="ARBA00022801"/>
    </source>
</evidence>
<evidence type="ECO:0000313" key="6">
    <source>
        <dbReference type="EMBL" id="HIU50736.1"/>
    </source>
</evidence>